<organism evidence="2 3">
    <name type="scientific">Clostridium celatum DSM 1785</name>
    <dbReference type="NCBI Taxonomy" id="545697"/>
    <lineage>
        <taxon>Bacteria</taxon>
        <taxon>Bacillati</taxon>
        <taxon>Bacillota</taxon>
        <taxon>Clostridia</taxon>
        <taxon>Eubacteriales</taxon>
        <taxon>Clostridiaceae</taxon>
        <taxon>Clostridium</taxon>
    </lineage>
</organism>
<dbReference type="HOGENOM" id="CLU_711160_0_0_9"/>
<sequence>MNRKKIIALISAVFISVSVTMVGCSTSVIEENKNLVISKENVSSKSDLKIEETTEIVFETALVDNQYSLKIDENGDLVVEQIEPNIDKNLALYGLVNVEENTANLEYLISKRYEDLGNSSIQFYVESISENEDKVIIRNYLSEEGYEIERTLIGNGSNKYTLAENILFEQVINDEGVVTNIIWHNLTNETEGSIEVPEEYKAISGINLLGDKAILSALPNIDSATLPTTLLIANLDNGSIEKEREIGDFGFVLPIDEERVILLGALGEGTSVDIYNVNTEEKSQLFEYISYESEEEDSLNISYIGLFPSKDKIYYCEYTNKMAYIKVAKINGMGIEKPLTLCELNIEEEYIGEPPTVVIGKDEKEVIVYTQNSLIGGIEKFYKIKLNK</sequence>
<reference evidence="2 3" key="1">
    <citation type="submission" date="2012-05" db="EMBL/GenBank/DDBJ databases">
        <authorList>
            <person name="Weinstock G."/>
            <person name="Sodergren E."/>
            <person name="Lobos E.A."/>
            <person name="Fulton L."/>
            <person name="Fulton R."/>
            <person name="Courtney L."/>
            <person name="Fronick C."/>
            <person name="O'Laughlin M."/>
            <person name="Godfrey J."/>
            <person name="Wilson R.M."/>
            <person name="Miner T."/>
            <person name="Farmer C."/>
            <person name="Delehaunty K."/>
            <person name="Cordes M."/>
            <person name="Minx P."/>
            <person name="Tomlinson C."/>
            <person name="Chen J."/>
            <person name="Wollam A."/>
            <person name="Pepin K.H."/>
            <person name="Bhonagiri V."/>
            <person name="Zhang X."/>
            <person name="Suruliraj S."/>
            <person name="Warren W."/>
            <person name="Mitreva M."/>
            <person name="Mardis E.R."/>
            <person name="Wilson R.K."/>
        </authorList>
    </citation>
    <scope>NUCLEOTIDE SEQUENCE [LARGE SCALE GENOMIC DNA]</scope>
    <source>
        <strain evidence="2 3">DSM 1785</strain>
    </source>
</reference>
<dbReference type="STRING" id="545697.HMPREF0216_01443"/>
<evidence type="ECO:0008006" key="4">
    <source>
        <dbReference type="Google" id="ProtNLM"/>
    </source>
</evidence>
<feature type="chain" id="PRO_5039375127" description="Lipoprotein" evidence="1">
    <location>
        <begin position="22"/>
        <end position="388"/>
    </location>
</feature>
<proteinExistence type="predicted"/>
<evidence type="ECO:0000256" key="1">
    <source>
        <dbReference type="SAM" id="SignalP"/>
    </source>
</evidence>
<keyword evidence="1" id="KW-0732">Signal</keyword>
<dbReference type="AlphaFoldDB" id="L1QIB6"/>
<feature type="signal peptide" evidence="1">
    <location>
        <begin position="1"/>
        <end position="21"/>
    </location>
</feature>
<protein>
    <recommendedName>
        <fullName evidence="4">Lipoprotein</fullName>
    </recommendedName>
</protein>
<dbReference type="Proteomes" id="UP000010420">
    <property type="component" value="Unassembled WGS sequence"/>
</dbReference>
<dbReference type="RefSeq" id="WP_005212737.1">
    <property type="nucleotide sequence ID" value="NZ_KB291628.1"/>
</dbReference>
<dbReference type="EMBL" id="AMEZ01000036">
    <property type="protein sequence ID" value="EKY27410.1"/>
    <property type="molecule type" value="Genomic_DNA"/>
</dbReference>
<gene>
    <name evidence="2" type="ORF">HMPREF0216_01443</name>
</gene>
<dbReference type="PATRIC" id="fig|545697.3.peg.1422"/>
<evidence type="ECO:0000313" key="2">
    <source>
        <dbReference type="EMBL" id="EKY27410.1"/>
    </source>
</evidence>
<dbReference type="PROSITE" id="PS51257">
    <property type="entry name" value="PROKAR_LIPOPROTEIN"/>
    <property type="match status" value="1"/>
</dbReference>
<comment type="caution">
    <text evidence="2">The sequence shown here is derived from an EMBL/GenBank/DDBJ whole genome shotgun (WGS) entry which is preliminary data.</text>
</comment>
<keyword evidence="3" id="KW-1185">Reference proteome</keyword>
<accession>L1QIB6</accession>
<evidence type="ECO:0000313" key="3">
    <source>
        <dbReference type="Proteomes" id="UP000010420"/>
    </source>
</evidence>
<name>L1QIB6_9CLOT</name>